<organism evidence="3 4">
    <name type="scientific">Longimicrobium terrae</name>
    <dbReference type="NCBI Taxonomy" id="1639882"/>
    <lineage>
        <taxon>Bacteria</taxon>
        <taxon>Pseudomonadati</taxon>
        <taxon>Gemmatimonadota</taxon>
        <taxon>Longimicrobiia</taxon>
        <taxon>Longimicrobiales</taxon>
        <taxon>Longimicrobiaceae</taxon>
        <taxon>Longimicrobium</taxon>
    </lineage>
</organism>
<accession>A0A841GV87</accession>
<sequence length="603" mass="65563">MKRALLLAAALLVCAVPARAQDEADRAWAAGDTRAAQPLYEARLAADSTDVRALHRVGLLRAWAERYDEAMALFDRALRLEPGNRDIQIDRARVLAWRGDPSAGAAALEPLLAAEPGYLPALQARAQFFSWAGDYDEALSTYGRIAEITPEDRSVGLDQARVLAWASRFRAAEAAYDSLLQRNPRDVPTLLGLAQVLSWAARLDSAEVVYQNVLRIAPDEAEALRGLARTAAWRGKLVLAEDRWRQVLARNANDASAWVGLSQTLRWQGRDGPALAAAERAVRIAPTDRDAREALRWARMPIAPRVSAAQVYETDSDDNRIMTTSATAAYRPVASVELRADAYTRQSEVGEDNVGEGFYIDTRTVGGALTLWTQLEPGWSLSGTVGASDLDNAENIIPTLRASLGTPARYAVTGGLNVGRYPLDATAVLIENEVYVDELSAYSSWSPAQGWTVSGGAGGARFTSRESDESNERWNGSLAVARRLSRPITLGLGVRAFGFRRDLTDGYFDPDFYGLAEMTARWLRETRHWSLNAEVAPGLQKVRSDGDPSGSVRGAGSIAYVFVPGRRVVLSGNFANTGLSQLSAGDAGNYRYRSVSLAGAWTF</sequence>
<name>A0A841GV87_9BACT</name>
<keyword evidence="1" id="KW-0802">TPR repeat</keyword>
<dbReference type="PROSITE" id="PS50005">
    <property type="entry name" value="TPR"/>
    <property type="match status" value="2"/>
</dbReference>
<dbReference type="PANTHER" id="PTHR44809">
    <property type="match status" value="1"/>
</dbReference>
<evidence type="ECO:0000256" key="2">
    <source>
        <dbReference type="SAM" id="SignalP"/>
    </source>
</evidence>
<evidence type="ECO:0000313" key="4">
    <source>
        <dbReference type="Proteomes" id="UP000582837"/>
    </source>
</evidence>
<evidence type="ECO:0000256" key="1">
    <source>
        <dbReference type="PROSITE-ProRule" id="PRU00339"/>
    </source>
</evidence>
<dbReference type="InterPro" id="IPR019734">
    <property type="entry name" value="TPR_rpt"/>
</dbReference>
<feature type="repeat" description="TPR" evidence="1">
    <location>
        <begin position="119"/>
        <end position="152"/>
    </location>
</feature>
<dbReference type="Gene3D" id="1.25.40.10">
    <property type="entry name" value="Tetratricopeptide repeat domain"/>
    <property type="match status" value="2"/>
</dbReference>
<dbReference type="AlphaFoldDB" id="A0A841GV87"/>
<dbReference type="PANTHER" id="PTHR44809:SF1">
    <property type="entry name" value="PROTEIN O-MANNOSYL-TRANSFERASE TMTC1"/>
    <property type="match status" value="1"/>
</dbReference>
<dbReference type="Pfam" id="PF14559">
    <property type="entry name" value="TPR_19"/>
    <property type="match status" value="2"/>
</dbReference>
<comment type="caution">
    <text evidence="3">The sequence shown here is derived from an EMBL/GenBank/DDBJ whole genome shotgun (WGS) entry which is preliminary data.</text>
</comment>
<dbReference type="RefSeq" id="WP_170037959.1">
    <property type="nucleotide sequence ID" value="NZ_JABDTL010000002.1"/>
</dbReference>
<dbReference type="Proteomes" id="UP000582837">
    <property type="component" value="Unassembled WGS sequence"/>
</dbReference>
<feature type="signal peptide" evidence="2">
    <location>
        <begin position="1"/>
        <end position="20"/>
    </location>
</feature>
<dbReference type="InterPro" id="IPR052943">
    <property type="entry name" value="TMTC_O-mannosyl-trnsfr"/>
</dbReference>
<reference evidence="3 4" key="1">
    <citation type="submission" date="2020-08" db="EMBL/GenBank/DDBJ databases">
        <title>Genomic Encyclopedia of Type Strains, Phase IV (KMG-IV): sequencing the most valuable type-strain genomes for metagenomic binning, comparative biology and taxonomic classification.</title>
        <authorList>
            <person name="Goeker M."/>
        </authorList>
    </citation>
    <scope>NUCLEOTIDE SEQUENCE [LARGE SCALE GENOMIC DNA]</scope>
    <source>
        <strain evidence="3 4">DSM 29007</strain>
    </source>
</reference>
<dbReference type="Pfam" id="PF13432">
    <property type="entry name" value="TPR_16"/>
    <property type="match status" value="1"/>
</dbReference>
<keyword evidence="4" id="KW-1185">Reference proteome</keyword>
<gene>
    <name evidence="3" type="ORF">HNQ61_000879</name>
</gene>
<feature type="repeat" description="TPR" evidence="1">
    <location>
        <begin position="51"/>
        <end position="84"/>
    </location>
</feature>
<keyword evidence="2" id="KW-0732">Signal</keyword>
<proteinExistence type="predicted"/>
<dbReference type="InterPro" id="IPR011990">
    <property type="entry name" value="TPR-like_helical_dom_sf"/>
</dbReference>
<dbReference type="SUPFAM" id="SSF48452">
    <property type="entry name" value="TPR-like"/>
    <property type="match status" value="1"/>
</dbReference>
<feature type="chain" id="PRO_5032578888" evidence="2">
    <location>
        <begin position="21"/>
        <end position="603"/>
    </location>
</feature>
<dbReference type="EMBL" id="JACHIA010000002">
    <property type="protein sequence ID" value="MBB6069264.1"/>
    <property type="molecule type" value="Genomic_DNA"/>
</dbReference>
<protein>
    <submittedName>
        <fullName evidence="3">Tetratricopeptide (TPR) repeat protein</fullName>
    </submittedName>
</protein>
<dbReference type="SMART" id="SM00028">
    <property type="entry name" value="TPR"/>
    <property type="match status" value="5"/>
</dbReference>
<evidence type="ECO:0000313" key="3">
    <source>
        <dbReference type="EMBL" id="MBB6069264.1"/>
    </source>
</evidence>